<keyword evidence="3" id="KW-1185">Reference proteome</keyword>
<reference evidence="2 3" key="1">
    <citation type="journal article" date="2017" name="Genome Biol. Evol.">
        <title>Phytophthora megakarya and P. palmivora, closely related causal agents of cacao black pod rot, underwent increases in genome sizes and gene numbers by different mechanisms.</title>
        <authorList>
            <person name="Ali S.S."/>
            <person name="Shao J."/>
            <person name="Lary D.J."/>
            <person name="Kronmiller B."/>
            <person name="Shen D."/>
            <person name="Strem M.D."/>
            <person name="Amoako-Attah I."/>
            <person name="Akrofi A.Y."/>
            <person name="Begoude B.A."/>
            <person name="Ten Hoopen G.M."/>
            <person name="Coulibaly K."/>
            <person name="Kebe B.I."/>
            <person name="Melnick R.L."/>
            <person name="Guiltinan M.J."/>
            <person name="Tyler B.M."/>
            <person name="Meinhardt L.W."/>
            <person name="Bailey B.A."/>
        </authorList>
    </citation>
    <scope>NUCLEOTIDE SEQUENCE [LARGE SCALE GENOMIC DNA]</scope>
    <source>
        <strain evidence="3">sbr112.9</strain>
    </source>
</reference>
<proteinExistence type="predicted"/>
<evidence type="ECO:0000313" key="2">
    <source>
        <dbReference type="EMBL" id="POM81838.1"/>
    </source>
</evidence>
<feature type="chain" id="PRO_5015125522" evidence="1">
    <location>
        <begin position="20"/>
        <end position="122"/>
    </location>
</feature>
<comment type="caution">
    <text evidence="2">The sequence shown here is derived from an EMBL/GenBank/DDBJ whole genome shotgun (WGS) entry which is preliminary data.</text>
</comment>
<evidence type="ECO:0000313" key="3">
    <source>
        <dbReference type="Proteomes" id="UP000237271"/>
    </source>
</evidence>
<evidence type="ECO:0000256" key="1">
    <source>
        <dbReference type="SAM" id="SignalP"/>
    </source>
</evidence>
<dbReference type="Proteomes" id="UP000237271">
    <property type="component" value="Unassembled WGS sequence"/>
</dbReference>
<dbReference type="EMBL" id="NCKW01000011">
    <property type="protein sequence ID" value="POM81838.1"/>
    <property type="molecule type" value="Genomic_DNA"/>
</dbReference>
<organism evidence="2 3">
    <name type="scientific">Phytophthora palmivora</name>
    <dbReference type="NCBI Taxonomy" id="4796"/>
    <lineage>
        <taxon>Eukaryota</taxon>
        <taxon>Sar</taxon>
        <taxon>Stramenopiles</taxon>
        <taxon>Oomycota</taxon>
        <taxon>Peronosporomycetes</taxon>
        <taxon>Peronosporales</taxon>
        <taxon>Peronosporaceae</taxon>
        <taxon>Phytophthora</taxon>
    </lineage>
</organism>
<protein>
    <submittedName>
        <fullName evidence="2">Uncharacterized protein</fullName>
    </submittedName>
</protein>
<accession>A0A2P4YVK1</accession>
<name>A0A2P4YVK1_9STRA</name>
<feature type="signal peptide" evidence="1">
    <location>
        <begin position="1"/>
        <end position="19"/>
    </location>
</feature>
<keyword evidence="1" id="KW-0732">Signal</keyword>
<dbReference type="AlphaFoldDB" id="A0A2P4YVK1"/>
<sequence>MILVPRSCFIFAALTVSFGSDTQYCYGKFSPRLLSASQRAGTDIDWCCAFVKRMVWETSMVQFSPKFIISIIPAGEDSRVLVSRMSEREIAYLWTISDPITRNMIFRGLNDMHYARDETSFN</sequence>
<gene>
    <name evidence="2" type="ORF">PHPALM_138</name>
</gene>